<feature type="compositionally biased region" description="Low complexity" evidence="4">
    <location>
        <begin position="134"/>
        <end position="148"/>
    </location>
</feature>
<proteinExistence type="inferred from homology"/>
<dbReference type="OrthoDB" id="941679at2759"/>
<dbReference type="PANTHER" id="PTHR16631">
    <property type="entry name" value="GLUCAN 1,3-BETA-GLUCOSIDASE"/>
    <property type="match status" value="1"/>
</dbReference>
<dbReference type="SUPFAM" id="SSF51445">
    <property type="entry name" value="(Trans)glycosidases"/>
    <property type="match status" value="1"/>
</dbReference>
<organism evidence="6 7">
    <name type="scientific">Clathrospora elynae</name>
    <dbReference type="NCBI Taxonomy" id="706981"/>
    <lineage>
        <taxon>Eukaryota</taxon>
        <taxon>Fungi</taxon>
        <taxon>Dikarya</taxon>
        <taxon>Ascomycota</taxon>
        <taxon>Pezizomycotina</taxon>
        <taxon>Dothideomycetes</taxon>
        <taxon>Pleosporomycetidae</taxon>
        <taxon>Pleosporales</taxon>
        <taxon>Diademaceae</taxon>
        <taxon>Clathrospora</taxon>
    </lineage>
</organism>
<protein>
    <submittedName>
        <fullName evidence="6">Glycoside hydrolase</fullName>
    </submittedName>
</protein>
<evidence type="ECO:0000313" key="7">
    <source>
        <dbReference type="Proteomes" id="UP000800038"/>
    </source>
</evidence>
<evidence type="ECO:0000256" key="5">
    <source>
        <dbReference type="SAM" id="SignalP"/>
    </source>
</evidence>
<keyword evidence="7" id="KW-1185">Reference proteome</keyword>
<evidence type="ECO:0000313" key="6">
    <source>
        <dbReference type="EMBL" id="KAF1935283.1"/>
    </source>
</evidence>
<dbReference type="PANTHER" id="PTHR16631:SF14">
    <property type="entry name" value="FAMILY 17 GLUCOSIDASE SCW10-RELATED"/>
    <property type="match status" value="1"/>
</dbReference>
<evidence type="ECO:0000256" key="4">
    <source>
        <dbReference type="SAM" id="MobiDB-lite"/>
    </source>
</evidence>
<gene>
    <name evidence="6" type="ORF">EJ02DRAFT_361879</name>
</gene>
<dbReference type="GO" id="GO:0009277">
    <property type="term" value="C:fungal-type cell wall"/>
    <property type="evidence" value="ECO:0007669"/>
    <property type="project" value="TreeGrafter"/>
</dbReference>
<accession>A0A6A5S5T5</accession>
<name>A0A6A5S5T5_9PLEO</name>
<dbReference type="AlphaFoldDB" id="A0A6A5S5T5"/>
<feature type="region of interest" description="Disordered" evidence="4">
    <location>
        <begin position="130"/>
        <end position="157"/>
    </location>
</feature>
<dbReference type="InterPro" id="IPR017853">
    <property type="entry name" value="GH"/>
</dbReference>
<dbReference type="GO" id="GO:0005576">
    <property type="term" value="C:extracellular region"/>
    <property type="evidence" value="ECO:0007669"/>
    <property type="project" value="TreeGrafter"/>
</dbReference>
<evidence type="ECO:0000256" key="3">
    <source>
        <dbReference type="ARBA" id="ARBA00022801"/>
    </source>
</evidence>
<keyword evidence="5" id="KW-0732">Signal</keyword>
<keyword evidence="3 6" id="KW-0378">Hydrolase</keyword>
<dbReference type="Proteomes" id="UP000800038">
    <property type="component" value="Unassembled WGS sequence"/>
</dbReference>
<feature type="compositionally biased region" description="Low complexity" evidence="4">
    <location>
        <begin position="73"/>
        <end position="110"/>
    </location>
</feature>
<dbReference type="EMBL" id="ML976290">
    <property type="protein sequence ID" value="KAF1935283.1"/>
    <property type="molecule type" value="Genomic_DNA"/>
</dbReference>
<feature type="signal peptide" evidence="5">
    <location>
        <begin position="1"/>
        <end position="22"/>
    </location>
</feature>
<reference evidence="6" key="1">
    <citation type="journal article" date="2020" name="Stud. Mycol.">
        <title>101 Dothideomycetes genomes: a test case for predicting lifestyles and emergence of pathogens.</title>
        <authorList>
            <person name="Haridas S."/>
            <person name="Albert R."/>
            <person name="Binder M."/>
            <person name="Bloem J."/>
            <person name="Labutti K."/>
            <person name="Salamov A."/>
            <person name="Andreopoulos B."/>
            <person name="Baker S."/>
            <person name="Barry K."/>
            <person name="Bills G."/>
            <person name="Bluhm B."/>
            <person name="Cannon C."/>
            <person name="Castanera R."/>
            <person name="Culley D."/>
            <person name="Daum C."/>
            <person name="Ezra D."/>
            <person name="Gonzalez J."/>
            <person name="Henrissat B."/>
            <person name="Kuo A."/>
            <person name="Liang C."/>
            <person name="Lipzen A."/>
            <person name="Lutzoni F."/>
            <person name="Magnuson J."/>
            <person name="Mondo S."/>
            <person name="Nolan M."/>
            <person name="Ohm R."/>
            <person name="Pangilinan J."/>
            <person name="Park H.-J."/>
            <person name="Ramirez L."/>
            <person name="Alfaro M."/>
            <person name="Sun H."/>
            <person name="Tritt A."/>
            <person name="Yoshinaga Y."/>
            <person name="Zwiers L.-H."/>
            <person name="Turgeon B."/>
            <person name="Goodwin S."/>
            <person name="Spatafora J."/>
            <person name="Crous P."/>
            <person name="Grigoriev I."/>
        </authorList>
    </citation>
    <scope>NUCLEOTIDE SEQUENCE</scope>
    <source>
        <strain evidence="6">CBS 161.51</strain>
    </source>
</reference>
<evidence type="ECO:0000256" key="1">
    <source>
        <dbReference type="ARBA" id="ARBA00004196"/>
    </source>
</evidence>
<dbReference type="GO" id="GO:0071555">
    <property type="term" value="P:cell wall organization"/>
    <property type="evidence" value="ECO:0007669"/>
    <property type="project" value="TreeGrafter"/>
</dbReference>
<comment type="subcellular location">
    <subcellularLocation>
        <location evidence="1">Cell envelope</location>
    </subcellularLocation>
</comment>
<evidence type="ECO:0000256" key="2">
    <source>
        <dbReference type="ARBA" id="ARBA00008773"/>
    </source>
</evidence>
<dbReference type="GO" id="GO:0009986">
    <property type="term" value="C:cell surface"/>
    <property type="evidence" value="ECO:0007669"/>
    <property type="project" value="TreeGrafter"/>
</dbReference>
<feature type="region of interest" description="Disordered" evidence="4">
    <location>
        <begin position="73"/>
        <end position="114"/>
    </location>
</feature>
<dbReference type="GO" id="GO:0042973">
    <property type="term" value="F:glucan endo-1,3-beta-D-glucosidase activity"/>
    <property type="evidence" value="ECO:0007669"/>
    <property type="project" value="TreeGrafter"/>
</dbReference>
<sequence>MKSIVLASALAAAGLLVGSASGRPLNHKRKLVTQAVYVTETVADVVVYIDQTGLPYSTTTIEKAASVATSVAVLSPPGPSSTPSSSTTPAPAPAPTSSEEPSSTAPQSSSVDEVAPAPITLSTAATSFTAVTRSSTSGPAPQPSAAAPDVLANNSDSGDRLPLGISYDAFSVSGQNTGCKSPDQIASEFSQMEDYKIVRVYGRSCNLIPLAIQNCIKNGQQLMGAVYLDNGSDGEDLGAVIQEYKDAIDQYAGGNWDVVQLFSVENERVSNHAMTAAEVIEAIGTARQKLQSLGYNGPVGAVETVPGMVGNPAICTASDVVMVNCHAFFDPNTKAQDAGTFVKGQVAQVLSACANKRVIVTESGWPHQGDANGAAVPSPDNQRIALQSIRDSFDHDMFLFSAFDTDYKTDSASTFNTERYWGVIQ</sequence>
<dbReference type="Gene3D" id="3.20.20.80">
    <property type="entry name" value="Glycosidases"/>
    <property type="match status" value="1"/>
</dbReference>
<dbReference type="InterPro" id="IPR050732">
    <property type="entry name" value="Beta-glucan_modifiers"/>
</dbReference>
<comment type="similarity">
    <text evidence="2">Belongs to the glycosyl hydrolase 17 family.</text>
</comment>
<feature type="chain" id="PRO_5025451619" evidence="5">
    <location>
        <begin position="23"/>
        <end position="425"/>
    </location>
</feature>